<feature type="compositionally biased region" description="Polar residues" evidence="1">
    <location>
        <begin position="351"/>
        <end position="375"/>
    </location>
</feature>
<feature type="compositionally biased region" description="Polar residues" evidence="1">
    <location>
        <begin position="861"/>
        <end position="879"/>
    </location>
</feature>
<feature type="region of interest" description="Disordered" evidence="1">
    <location>
        <begin position="782"/>
        <end position="804"/>
    </location>
</feature>
<accession>A0A0C3CE87</accession>
<organism evidence="2 3">
    <name type="scientific">Hebeloma cylindrosporum</name>
    <dbReference type="NCBI Taxonomy" id="76867"/>
    <lineage>
        <taxon>Eukaryota</taxon>
        <taxon>Fungi</taxon>
        <taxon>Dikarya</taxon>
        <taxon>Basidiomycota</taxon>
        <taxon>Agaricomycotina</taxon>
        <taxon>Agaricomycetes</taxon>
        <taxon>Agaricomycetidae</taxon>
        <taxon>Agaricales</taxon>
        <taxon>Agaricineae</taxon>
        <taxon>Hymenogastraceae</taxon>
        <taxon>Hebeloma</taxon>
    </lineage>
</organism>
<reference evidence="2 3" key="1">
    <citation type="submission" date="2014-04" db="EMBL/GenBank/DDBJ databases">
        <authorList>
            <consortium name="DOE Joint Genome Institute"/>
            <person name="Kuo A."/>
            <person name="Gay G."/>
            <person name="Dore J."/>
            <person name="Kohler A."/>
            <person name="Nagy L.G."/>
            <person name="Floudas D."/>
            <person name="Copeland A."/>
            <person name="Barry K.W."/>
            <person name="Cichocki N."/>
            <person name="Veneault-Fourrey C."/>
            <person name="LaButti K."/>
            <person name="Lindquist E.A."/>
            <person name="Lipzen A."/>
            <person name="Lundell T."/>
            <person name="Morin E."/>
            <person name="Murat C."/>
            <person name="Sun H."/>
            <person name="Tunlid A."/>
            <person name="Henrissat B."/>
            <person name="Grigoriev I.V."/>
            <person name="Hibbett D.S."/>
            <person name="Martin F."/>
            <person name="Nordberg H.P."/>
            <person name="Cantor M.N."/>
            <person name="Hua S.X."/>
        </authorList>
    </citation>
    <scope>NUCLEOTIDE SEQUENCE [LARGE SCALE GENOMIC DNA]</scope>
    <source>
        <strain evidence="3">h7</strain>
    </source>
</reference>
<feature type="region of interest" description="Disordered" evidence="1">
    <location>
        <begin position="642"/>
        <end position="706"/>
    </location>
</feature>
<evidence type="ECO:0000313" key="3">
    <source>
        <dbReference type="Proteomes" id="UP000053424"/>
    </source>
</evidence>
<protein>
    <submittedName>
        <fullName evidence="2">Uncharacterized protein</fullName>
    </submittedName>
</protein>
<feature type="region of interest" description="Disordered" evidence="1">
    <location>
        <begin position="1514"/>
        <end position="1555"/>
    </location>
</feature>
<sequence>MRLSLRIIRKSLNIAFSALNVTSSQFLHRAKQPSSSSTRSNPNVPTDFHHTMGVHKATRPFTAPASRTNTPQTPQSSAVTPAAKSSSIQTEMSARRTEHQPSSLAATTTDSQSDHSNVAQLSIMTPGIPNPLAPDAHAPPGGVSGTTRNATDVVMGQAANPHKMDLAISKGADARLSFKKKKKAPVSDDEDEELKQLIKDFKKAPSKKKEDDDSSLSFLTHDNKIAQQPSLRKLADASSRSAVEPTLEEIDAEAFDKEIDMELCERRRLLSTSSRRPGSDRGKMNAVKRRMPPSSASVGSVSQPQIGIEGGNTAKSLSAPFTFASSTPPLSQNVNPVSYGRAFTFDTKLANSTAGSSQPQRSDSTQPQTGASMTPSFLGVSSAPKAPRLHSSYIPPNAPTTQGMMPRQIESLLKRSVGVTQPTGQNTPRRPNREGSVQRKARPPSDPVSRIHNPPVRSRLGGNVIIAPAPPPQHMTEDVAMGSVSNFSTTVVEEIAPNISSTPSSASPVIAVQSSDQRPASSNLPESSLPLHAGDVAMHVVATIGNTEEGTSSSINPIPLPGAPLEDKEPSSTPVTLTVVDDWDDMYGEEAVYTDEEKGLANFNETITKPSPPGSTTNFDTNASTSIMDVKEVAVASSDTDVRYDKASNTDGPVLASSPPADRNSEVKAEPQAKVSIESQVPSYSQNPSPSFDQASAQGQVVSPTPSSMSMETNAVLFTNAVEIAEVSVEAVAFKNGSRTTEVGLLGGGGQAQGALPPNPLELFASVATSPNVDATLTQFREEKSRRQGKEGRDEVMSSRVEELEQELQRMDVSVAGFNQSSEQLAKSTPMDTLASAPATNVEFTLSQSEEESMDFRKSESSGQPTQQMSLSEEASSRSMDVGQATEISDSSRPPLIPRSSSQPPLPAIQTDDIDMSAEERRIDSSTSVPNPSPIISGNHAPPVVETVPAVLDSSTSNAPPPPTTSKAPTAPGPLKPSAEPAVPPSSKQDKAKKAAIATPSSKMPVNLKENPGNSTKSASKIPKEDLPDVPKSPKAKSSEKSKAKSKDSNTMKPPAVPRKRPEDAASITAKSTNSGKLEDRRPNSNPAKSQKPKADPSVNTVNSTHVQKSSPVGEHTERLKPKGKEKEKELGECSSDDEPNEAANSPRSSSKTDSASTKEPTVVAKPSSPSPPPSPHFMPAAYSFAKKDLSVEDTEINGDDPIIDVAYCRMEVDMDAGGNDCYNDVEMHECPEHCEEMEVDPVSVNVSTFPPSHPYETYGTSHDLSSSTTSVPPSFNNQPLYPPAGRSSSENCQPQASSVHLTGNSPSGFSTAWNSYEPEFHRSQHCYFPQAQEPFVADSPSMVHHPGPNPVEYVYNAQSPSPCLANNVGVIGFSGPALYDTGFQPGPPCELSRDSYARHQEPLDKPSLESLLLWNYQRKPQWEPFSERIPEYVEPVEPVSYGNPDPLDTPPLDVLLRGDWKPLVTLFSSPATEVVEPIPEPSSETVVTGEACPLEERVPAWKDTPETCDARVAETTPEAPDEDHRCSRLEPPSSDLGTATEATAPPPVKPSSTFCKRRERTDYGARERGDPYPMHRTALAKAIFIAEGTGRKEPLETTALLETTQPSKTRSYPKTTSEPTPKPKAKRRRMPGTWRGPLTPRTAGEERFYRVLSSVLRHIRQRVRKAFGEVDNTMNRPSSKHRLHTRVST</sequence>
<feature type="region of interest" description="Disordered" evidence="1">
    <location>
        <begin position="30"/>
        <end position="148"/>
    </location>
</feature>
<feature type="compositionally biased region" description="Polar residues" evidence="1">
    <location>
        <begin position="418"/>
        <end position="429"/>
    </location>
</feature>
<feature type="compositionally biased region" description="Polar residues" evidence="1">
    <location>
        <begin position="1287"/>
        <end position="1305"/>
    </location>
</feature>
<feature type="region of interest" description="Disordered" evidence="1">
    <location>
        <begin position="1595"/>
        <end position="1642"/>
    </location>
</feature>
<feature type="region of interest" description="Disordered" evidence="1">
    <location>
        <begin position="416"/>
        <end position="477"/>
    </location>
</feature>
<feature type="compositionally biased region" description="Polar residues" evidence="1">
    <location>
        <begin position="65"/>
        <end position="92"/>
    </location>
</feature>
<feature type="compositionally biased region" description="Polar residues" evidence="1">
    <location>
        <begin position="925"/>
        <end position="936"/>
    </location>
</feature>
<name>A0A0C3CE87_HEBCY</name>
<feature type="compositionally biased region" description="Polar residues" evidence="1">
    <location>
        <begin position="1259"/>
        <end position="1280"/>
    </location>
</feature>
<feature type="compositionally biased region" description="Polar residues" evidence="1">
    <location>
        <begin position="677"/>
        <end position="706"/>
    </location>
</feature>
<feature type="compositionally biased region" description="Polar residues" evidence="1">
    <location>
        <begin position="838"/>
        <end position="848"/>
    </location>
</feature>
<proteinExistence type="predicted"/>
<feature type="compositionally biased region" description="Basic and acidic residues" evidence="1">
    <location>
        <begin position="1115"/>
        <end position="1132"/>
    </location>
</feature>
<feature type="compositionally biased region" description="Polar residues" evidence="1">
    <location>
        <begin position="1143"/>
        <end position="1160"/>
    </location>
</feature>
<feature type="compositionally biased region" description="Low complexity" evidence="1">
    <location>
        <begin position="888"/>
        <end position="903"/>
    </location>
</feature>
<feature type="compositionally biased region" description="Polar residues" evidence="1">
    <location>
        <begin position="1098"/>
        <end position="1111"/>
    </location>
</feature>
<feature type="compositionally biased region" description="Polar residues" evidence="1">
    <location>
        <begin position="30"/>
        <end position="44"/>
    </location>
</feature>
<reference evidence="3" key="2">
    <citation type="submission" date="2015-01" db="EMBL/GenBank/DDBJ databases">
        <title>Evolutionary Origins and Diversification of the Mycorrhizal Mutualists.</title>
        <authorList>
            <consortium name="DOE Joint Genome Institute"/>
            <consortium name="Mycorrhizal Genomics Consortium"/>
            <person name="Kohler A."/>
            <person name="Kuo A."/>
            <person name="Nagy L.G."/>
            <person name="Floudas D."/>
            <person name="Copeland A."/>
            <person name="Barry K.W."/>
            <person name="Cichocki N."/>
            <person name="Veneault-Fourrey C."/>
            <person name="LaButti K."/>
            <person name="Lindquist E.A."/>
            <person name="Lipzen A."/>
            <person name="Lundell T."/>
            <person name="Morin E."/>
            <person name="Murat C."/>
            <person name="Riley R."/>
            <person name="Ohm R."/>
            <person name="Sun H."/>
            <person name="Tunlid A."/>
            <person name="Henrissat B."/>
            <person name="Grigoriev I.V."/>
            <person name="Hibbett D.S."/>
            <person name="Martin F."/>
        </authorList>
    </citation>
    <scope>NUCLEOTIDE SEQUENCE [LARGE SCALE GENOMIC DNA]</scope>
    <source>
        <strain evidence="3">h7</strain>
    </source>
</reference>
<feature type="compositionally biased region" description="Basic and acidic residues" evidence="1">
    <location>
        <begin position="1037"/>
        <end position="1050"/>
    </location>
</feature>
<gene>
    <name evidence="2" type="ORF">M413DRAFT_141207</name>
</gene>
<feature type="region of interest" description="Disordered" evidence="1">
    <location>
        <begin position="823"/>
        <end position="1181"/>
    </location>
</feature>
<dbReference type="HOGENOM" id="CLU_241212_0_0_1"/>
<dbReference type="Proteomes" id="UP000053424">
    <property type="component" value="Unassembled WGS sequence"/>
</dbReference>
<feature type="region of interest" description="Disordered" evidence="1">
    <location>
        <begin position="351"/>
        <end position="403"/>
    </location>
</feature>
<feature type="region of interest" description="Disordered" evidence="1">
    <location>
        <begin position="1258"/>
        <end position="1305"/>
    </location>
</feature>
<feature type="compositionally biased region" description="Polar residues" evidence="1">
    <location>
        <begin position="294"/>
        <end position="305"/>
    </location>
</feature>
<feature type="region of interest" description="Disordered" evidence="1">
    <location>
        <begin position="199"/>
        <end position="245"/>
    </location>
</feature>
<evidence type="ECO:0000256" key="1">
    <source>
        <dbReference type="SAM" id="MobiDB-lite"/>
    </source>
</evidence>
<dbReference type="EMBL" id="KN831779">
    <property type="protein sequence ID" value="KIM41941.1"/>
    <property type="molecule type" value="Genomic_DNA"/>
</dbReference>
<keyword evidence="3" id="KW-1185">Reference proteome</keyword>
<evidence type="ECO:0000313" key="2">
    <source>
        <dbReference type="EMBL" id="KIM41941.1"/>
    </source>
</evidence>
<feature type="compositionally biased region" description="Basic and acidic residues" evidence="1">
    <location>
        <begin position="199"/>
        <end position="211"/>
    </location>
</feature>
<feature type="compositionally biased region" description="Polar residues" evidence="1">
    <location>
        <begin position="100"/>
        <end position="123"/>
    </location>
</feature>
<feature type="region of interest" description="Disordered" evidence="1">
    <location>
        <begin position="268"/>
        <end position="313"/>
    </location>
</feature>